<keyword evidence="3" id="KW-0067">ATP-binding</keyword>
<feature type="region of interest" description="Disordered" evidence="5">
    <location>
        <begin position="1"/>
        <end position="63"/>
    </location>
</feature>
<dbReference type="InterPro" id="IPR027417">
    <property type="entry name" value="P-loop_NTPase"/>
</dbReference>
<evidence type="ECO:0000256" key="1">
    <source>
        <dbReference type="ARBA" id="ARBA00006914"/>
    </source>
</evidence>
<reference evidence="7 8" key="1">
    <citation type="submission" date="2018-04" db="EMBL/GenBank/DDBJ databases">
        <title>The genome of golden apple snail Pomacea canaliculata provides insight into stress tolerance and invasive adaptation.</title>
        <authorList>
            <person name="Liu C."/>
            <person name="Liu B."/>
            <person name="Ren Y."/>
            <person name="Zhang Y."/>
            <person name="Wang H."/>
            <person name="Li S."/>
            <person name="Jiang F."/>
            <person name="Yin L."/>
            <person name="Zhang G."/>
            <person name="Qian W."/>
            <person name="Fan W."/>
        </authorList>
    </citation>
    <scope>NUCLEOTIDE SEQUENCE [LARGE SCALE GENOMIC DNA]</scope>
    <source>
        <strain evidence="7">SZHN2017</strain>
        <tissue evidence="7">Muscle</tissue>
    </source>
</reference>
<organism evidence="7 8">
    <name type="scientific">Pomacea canaliculata</name>
    <name type="common">Golden apple snail</name>
    <dbReference type="NCBI Taxonomy" id="400727"/>
    <lineage>
        <taxon>Eukaryota</taxon>
        <taxon>Metazoa</taxon>
        <taxon>Spiralia</taxon>
        <taxon>Lophotrochozoa</taxon>
        <taxon>Mollusca</taxon>
        <taxon>Gastropoda</taxon>
        <taxon>Caenogastropoda</taxon>
        <taxon>Architaenioglossa</taxon>
        <taxon>Ampullarioidea</taxon>
        <taxon>Ampullariidae</taxon>
        <taxon>Pomacea</taxon>
    </lineage>
</organism>
<feature type="coiled-coil region" evidence="4">
    <location>
        <begin position="115"/>
        <end position="195"/>
    </location>
</feature>
<dbReference type="InterPro" id="IPR056524">
    <property type="entry name" value="KIF6/9_C"/>
</dbReference>
<comment type="similarity">
    <text evidence="1">Belongs to the AAA ATPase family.</text>
</comment>
<dbReference type="GO" id="GO:1990275">
    <property type="term" value="F:preribosome binding"/>
    <property type="evidence" value="ECO:0007669"/>
    <property type="project" value="TreeGrafter"/>
</dbReference>
<feature type="region of interest" description="Disordered" evidence="5">
    <location>
        <begin position="542"/>
        <end position="565"/>
    </location>
</feature>
<dbReference type="Pfam" id="PF16725">
    <property type="entry name" value="Nucleolin_bd"/>
    <property type="match status" value="1"/>
</dbReference>
<feature type="domain" description="AAA+ ATPase" evidence="6">
    <location>
        <begin position="619"/>
        <end position="750"/>
    </location>
</feature>
<gene>
    <name evidence="7" type="ORF">C0Q70_14230</name>
</gene>
<dbReference type="GO" id="GO:0005634">
    <property type="term" value="C:nucleus"/>
    <property type="evidence" value="ECO:0007669"/>
    <property type="project" value="TreeGrafter"/>
</dbReference>
<evidence type="ECO:0000256" key="5">
    <source>
        <dbReference type="SAM" id="MobiDB-lite"/>
    </source>
</evidence>
<name>A0A2T7NZI5_POMCA</name>
<dbReference type="SUPFAM" id="SSF52540">
    <property type="entry name" value="P-loop containing nucleoside triphosphate hydrolases"/>
    <property type="match status" value="2"/>
</dbReference>
<comment type="caution">
    <text evidence="7">The sequence shown here is derived from an EMBL/GenBank/DDBJ whole genome shotgun (WGS) entry which is preliminary data.</text>
</comment>
<proteinExistence type="inferred from homology"/>
<dbReference type="GO" id="GO:0005524">
    <property type="term" value="F:ATP binding"/>
    <property type="evidence" value="ECO:0007669"/>
    <property type="project" value="UniProtKB-KW"/>
</dbReference>
<dbReference type="AlphaFoldDB" id="A0A2T7NZI5"/>
<dbReference type="Gene3D" id="1.10.10.2010">
    <property type="match status" value="1"/>
</dbReference>
<feature type="compositionally biased region" description="Basic and acidic residues" evidence="5">
    <location>
        <begin position="37"/>
        <end position="63"/>
    </location>
</feature>
<dbReference type="PROSITE" id="PS00674">
    <property type="entry name" value="AAA"/>
    <property type="match status" value="1"/>
</dbReference>
<dbReference type="Proteomes" id="UP000245119">
    <property type="component" value="Linkage Group LG8"/>
</dbReference>
<evidence type="ECO:0000256" key="2">
    <source>
        <dbReference type="ARBA" id="ARBA00022741"/>
    </source>
</evidence>
<evidence type="ECO:0000256" key="4">
    <source>
        <dbReference type="SAM" id="Coils"/>
    </source>
</evidence>
<sequence length="1080" mass="120760">MLKREKKRAADAQASKEELDLRSVSQSSEANGHISHRTSELLGKGDFEVPDRSNNKKTRQEVHPVLENNDCMKNKILGPMSLGRQEAFDIFMRDYSQNQLIEENKQVLKQRYGQAKALGEKLNAAKQRINHLKGEVDQLRTQVGVSEEDLRKAEQSLREEMESEKMIYKETFVELRTMKTEIEHLQHLLEKAKVKLMKDFELWWAQQTTAINETESKAAIRTAWKTPPLTPPNSSVYSQKSYGETQSLLSDTDSKLSQHLHSGRHSHTMAANFTGQKMERADTHLLNQEKPEGPGGIPLTGDPQVDADIMAFVRARQNILRQDHNLLICSQHYQISHYVDIEEYGITFLHDEWSAKKGKSAGSTDPQCVADHLQSTFSEYRRRKQKAFFQLVLKGLQVAETEMKKQPAYKEHLSKSSACSPKTGSKRQRQEQMGGDSDSNEEDLICYKDTNAVNNSLRNLYKESSRLQSPLQQSPLGEVQAKVKTKVLTRQNEPSVQQTPTGTAPLWYVDRAGSQSGNASAGVKTPVLMEISEPLQETEIEMVQSPSSSSKHSISKKKVRKHARDKEIDIKKEVAGVMQLNPTVNFSEFVGHDKMLMDLSDQLELFHQPELYSEVDITPNRGILLHGPPGCGKSHLANCIAGHLSVPLLEVPATALVSGLSGESEKNIRQLFEQALTSAPCVLFIDNIESVAANTENANKEMERRMTMQLMSCMDGRFGMEIALGIPDEKTREAILRNLSKKMTLSPNIDLKAVAKATPGFLGGDLNDVKRQAGLQALKRLTRLSRFKLRSIKGEVEGKDNSISQESSLWNEPLPPAGAEGGDILWSEEEKRECLTIMTEDFMKAIKKVQPSALREGFATVPDVTWDDVGAMRDVRDVLDTAILGPARYPEVFARLGMEVSSGVLLVGPPGCGKTLVAKAIANETGINFISVKGPELMNMYVGESERAVRQVFERARNSAPCVIFFDELDSLCPRRSDQENQSSARVVNQLLTEMDGLESRKHVYIMAATNRLDILDPAVLRPGRLGKVVHVPMPSSQDRYEIFCTITKNGTRPCLSEDVDLRTIAESPKCEGFSHKQNM</sequence>
<evidence type="ECO:0000313" key="8">
    <source>
        <dbReference type="Proteomes" id="UP000245119"/>
    </source>
</evidence>
<dbReference type="Pfam" id="PF00004">
    <property type="entry name" value="AAA"/>
    <property type="match status" value="2"/>
</dbReference>
<dbReference type="FunFam" id="3.40.50.300:FF:000149">
    <property type="entry name" value="Nuclear valosin-containing protein-like"/>
    <property type="match status" value="1"/>
</dbReference>
<dbReference type="Gene3D" id="1.10.8.60">
    <property type="match status" value="2"/>
</dbReference>
<dbReference type="GO" id="GO:0003723">
    <property type="term" value="F:RNA binding"/>
    <property type="evidence" value="ECO:0007669"/>
    <property type="project" value="TreeGrafter"/>
</dbReference>
<dbReference type="SMART" id="SM00382">
    <property type="entry name" value="AAA"/>
    <property type="match status" value="2"/>
</dbReference>
<dbReference type="PANTHER" id="PTHR23077:SF171">
    <property type="entry name" value="NUCLEAR VALOSIN-CONTAINING PROTEIN-LIKE"/>
    <property type="match status" value="1"/>
</dbReference>
<keyword evidence="2" id="KW-0547">Nucleotide-binding</keyword>
<dbReference type="PANTHER" id="PTHR23077">
    <property type="entry name" value="AAA-FAMILY ATPASE"/>
    <property type="match status" value="1"/>
</dbReference>
<feature type="compositionally biased region" description="Basic residues" evidence="5">
    <location>
        <begin position="553"/>
        <end position="563"/>
    </location>
</feature>
<accession>A0A2T7NZI5</accession>
<keyword evidence="4" id="KW-0175">Coiled coil</keyword>
<dbReference type="Gene3D" id="3.40.50.300">
    <property type="entry name" value="P-loop containing nucleotide triphosphate hydrolases"/>
    <property type="match status" value="2"/>
</dbReference>
<feature type="compositionally biased region" description="Basic and acidic residues" evidence="5">
    <location>
        <begin position="8"/>
        <end position="21"/>
    </location>
</feature>
<feature type="compositionally biased region" description="Basic and acidic residues" evidence="5">
    <location>
        <begin position="405"/>
        <end position="414"/>
    </location>
</feature>
<dbReference type="InterPro" id="IPR003960">
    <property type="entry name" value="ATPase_AAA_CS"/>
</dbReference>
<dbReference type="InterPro" id="IPR003959">
    <property type="entry name" value="ATPase_AAA_core"/>
</dbReference>
<evidence type="ECO:0000259" key="6">
    <source>
        <dbReference type="SMART" id="SM00382"/>
    </source>
</evidence>
<dbReference type="InterPro" id="IPR003593">
    <property type="entry name" value="AAA+_ATPase"/>
</dbReference>
<dbReference type="InterPro" id="IPR031996">
    <property type="entry name" value="NVL2_nucleolin-bd"/>
</dbReference>
<feature type="domain" description="AAA+ ATPase" evidence="6">
    <location>
        <begin position="900"/>
        <end position="1036"/>
    </location>
</feature>
<evidence type="ECO:0000313" key="7">
    <source>
        <dbReference type="EMBL" id="PVD26553.1"/>
    </source>
</evidence>
<feature type="region of interest" description="Disordered" evidence="5">
    <location>
        <begin position="405"/>
        <end position="442"/>
    </location>
</feature>
<keyword evidence="8" id="KW-1185">Reference proteome</keyword>
<dbReference type="GO" id="GO:0042254">
    <property type="term" value="P:ribosome biogenesis"/>
    <property type="evidence" value="ECO:0007669"/>
    <property type="project" value="TreeGrafter"/>
</dbReference>
<dbReference type="InterPro" id="IPR038100">
    <property type="entry name" value="NLV2_N_sf"/>
</dbReference>
<dbReference type="Pfam" id="PF23735">
    <property type="entry name" value="KIF9"/>
    <property type="match status" value="1"/>
</dbReference>
<dbReference type="GO" id="GO:0016887">
    <property type="term" value="F:ATP hydrolysis activity"/>
    <property type="evidence" value="ECO:0007669"/>
    <property type="project" value="InterPro"/>
</dbReference>
<dbReference type="InterPro" id="IPR050168">
    <property type="entry name" value="AAA_ATPase_domain"/>
</dbReference>
<dbReference type="EMBL" id="PZQS01000008">
    <property type="protein sequence ID" value="PVD26553.1"/>
    <property type="molecule type" value="Genomic_DNA"/>
</dbReference>
<evidence type="ECO:0000256" key="3">
    <source>
        <dbReference type="ARBA" id="ARBA00022840"/>
    </source>
</evidence>
<protein>
    <recommendedName>
        <fullName evidence="6">AAA+ ATPase domain-containing protein</fullName>
    </recommendedName>
</protein>
<dbReference type="OrthoDB" id="2187at2759"/>
<dbReference type="STRING" id="400727.A0A2T7NZI5"/>